<evidence type="ECO:0000313" key="2">
    <source>
        <dbReference type="Proteomes" id="UP001464555"/>
    </source>
</evidence>
<accession>A0ABU9I071</accession>
<comment type="caution">
    <text evidence="1">The sequence shown here is derived from an EMBL/GenBank/DDBJ whole genome shotgun (WGS) entry which is preliminary data.</text>
</comment>
<organism evidence="1 2">
    <name type="scientific">Flavobacterium arundinis</name>
    <dbReference type="NCBI Taxonomy" id="3139143"/>
    <lineage>
        <taxon>Bacteria</taxon>
        <taxon>Pseudomonadati</taxon>
        <taxon>Bacteroidota</taxon>
        <taxon>Flavobacteriia</taxon>
        <taxon>Flavobacteriales</taxon>
        <taxon>Flavobacteriaceae</taxon>
        <taxon>Flavobacterium</taxon>
    </lineage>
</organism>
<proteinExistence type="predicted"/>
<gene>
    <name evidence="1" type="ORF">AAEO56_16245</name>
</gene>
<evidence type="ECO:0000313" key="1">
    <source>
        <dbReference type="EMBL" id="MEL1245825.1"/>
    </source>
</evidence>
<dbReference type="EMBL" id="JBBYHR010000010">
    <property type="protein sequence ID" value="MEL1245825.1"/>
    <property type="molecule type" value="Genomic_DNA"/>
</dbReference>
<sequence>MEYEDWQNIYDNLYADNNRLTKLYYDIYENDDISKKVAQKLKIEMQSLMTAIYYRITLNQDALKLFKYGFGNNDELKRNSQDLKQPSHADSILSEYLYDLKLYIENLRANT</sequence>
<protein>
    <submittedName>
        <fullName evidence="1">Uncharacterized protein</fullName>
    </submittedName>
</protein>
<dbReference type="Proteomes" id="UP001464555">
    <property type="component" value="Unassembled WGS sequence"/>
</dbReference>
<keyword evidence="2" id="KW-1185">Reference proteome</keyword>
<dbReference type="RefSeq" id="WP_341698122.1">
    <property type="nucleotide sequence ID" value="NZ_JBBYHR010000010.1"/>
</dbReference>
<name>A0ABU9I071_9FLAO</name>
<reference evidence="1 2" key="1">
    <citation type="submission" date="2024-04" db="EMBL/GenBank/DDBJ databases">
        <title>Flavobacterium sp. DGU11 16S ribosomal RNA gene Genome sequencing and assembly.</title>
        <authorList>
            <person name="Park S."/>
        </authorList>
    </citation>
    <scope>NUCLEOTIDE SEQUENCE [LARGE SCALE GENOMIC DNA]</scope>
    <source>
        <strain evidence="1 2">DGU11</strain>
    </source>
</reference>